<dbReference type="PANTHER" id="PTHR30313">
    <property type="entry name" value="DNA PRIMASE"/>
    <property type="match status" value="1"/>
</dbReference>
<dbReference type="Gene3D" id="3.40.1360.10">
    <property type="match status" value="1"/>
</dbReference>
<protein>
    <submittedName>
        <fullName evidence="5">DNA primase</fullName>
    </submittedName>
</protein>
<evidence type="ECO:0000256" key="3">
    <source>
        <dbReference type="ARBA" id="ARBA00022833"/>
    </source>
</evidence>
<dbReference type="Proteomes" id="UP001152876">
    <property type="component" value="Unassembled WGS sequence"/>
</dbReference>
<organism evidence="5 6">
    <name type="scientific">Hydrogenophaga taeniospiralis CCUG 15921</name>
    <dbReference type="NCBI Taxonomy" id="1281780"/>
    <lineage>
        <taxon>Bacteria</taxon>
        <taxon>Pseudomonadati</taxon>
        <taxon>Pseudomonadota</taxon>
        <taxon>Betaproteobacteria</taxon>
        <taxon>Burkholderiales</taxon>
        <taxon>Comamonadaceae</taxon>
        <taxon>Hydrogenophaga</taxon>
    </lineage>
</organism>
<keyword evidence="3" id="KW-0862">Zinc</keyword>
<evidence type="ECO:0000256" key="2">
    <source>
        <dbReference type="ARBA" id="ARBA00022771"/>
    </source>
</evidence>
<dbReference type="GO" id="GO:0003677">
    <property type="term" value="F:DNA binding"/>
    <property type="evidence" value="ECO:0007669"/>
    <property type="project" value="InterPro"/>
</dbReference>
<dbReference type="OrthoDB" id="6785946at2"/>
<dbReference type="Pfam" id="PF01807">
    <property type="entry name" value="Zn_ribbon_DnaG"/>
    <property type="match status" value="1"/>
</dbReference>
<sequence length="356" mass="38618">MLLRRASLQAAKPRPLSDQVLLRLRELPMADVALALGITLRGTKAMCFNGHDSASPSFTVSKARNTWKCFGCGEHGDAIALVQKIHGLAFMEACKWLSGHFGIIGGDVQSGRRVHTISRAPSPKPSNLPPPATTTNPDPELYTWLVAHCGRVKESLGTAYLLAHGIAPELALKCGVVELVDPARAYRVLEKHWGAERIRSAGLSGKRRALSWSGYALLFPFNSEEATQYFQIRCLQSSMKFFGPSGIPKPMYNSQRLSQLQTGSLLHICEGVPDAIAMEGAGLAAVAVLGATSFRSEWVDELLPFDLVGVPDGDAAGEKFMKFLAKEFRARSKSIRFAVPPKDMDASDVIARGMNA</sequence>
<dbReference type="InterPro" id="IPR050219">
    <property type="entry name" value="DnaG_primase"/>
</dbReference>
<dbReference type="PANTHER" id="PTHR30313:SF2">
    <property type="entry name" value="DNA PRIMASE"/>
    <property type="match status" value="1"/>
</dbReference>
<gene>
    <name evidence="5" type="ORF">H010_04657</name>
</gene>
<dbReference type="GO" id="GO:0008270">
    <property type="term" value="F:zinc ion binding"/>
    <property type="evidence" value="ECO:0007669"/>
    <property type="project" value="UniProtKB-KW"/>
</dbReference>
<keyword evidence="1" id="KW-0479">Metal-binding</keyword>
<keyword evidence="2" id="KW-0863">Zinc-finger</keyword>
<dbReference type="EMBL" id="AOGK01000003">
    <property type="protein sequence ID" value="MDG5974530.1"/>
    <property type="molecule type" value="Genomic_DNA"/>
</dbReference>
<dbReference type="SUPFAM" id="SSF56731">
    <property type="entry name" value="DNA primase core"/>
    <property type="match status" value="1"/>
</dbReference>
<dbReference type="GO" id="GO:0003899">
    <property type="term" value="F:DNA-directed RNA polymerase activity"/>
    <property type="evidence" value="ECO:0007669"/>
    <property type="project" value="InterPro"/>
</dbReference>
<comment type="caution">
    <text evidence="5">The sequence shown here is derived from an EMBL/GenBank/DDBJ whole genome shotgun (WGS) entry which is preliminary data.</text>
</comment>
<dbReference type="InterPro" id="IPR036977">
    <property type="entry name" value="DNA_primase_Znf_CHC2"/>
</dbReference>
<proteinExistence type="predicted"/>
<evidence type="ECO:0000313" key="6">
    <source>
        <dbReference type="Proteomes" id="UP001152876"/>
    </source>
</evidence>
<evidence type="ECO:0000256" key="1">
    <source>
        <dbReference type="ARBA" id="ARBA00022723"/>
    </source>
</evidence>
<dbReference type="Gene3D" id="3.90.580.10">
    <property type="entry name" value="Zinc finger, CHC2-type domain"/>
    <property type="match status" value="1"/>
</dbReference>
<dbReference type="GO" id="GO:0006269">
    <property type="term" value="P:DNA replication, synthesis of primer"/>
    <property type="evidence" value="ECO:0007669"/>
    <property type="project" value="TreeGrafter"/>
</dbReference>
<keyword evidence="6" id="KW-1185">Reference proteome</keyword>
<evidence type="ECO:0000313" key="5">
    <source>
        <dbReference type="EMBL" id="MDG5974530.1"/>
    </source>
</evidence>
<dbReference type="Pfam" id="PF13155">
    <property type="entry name" value="Toprim_2"/>
    <property type="match status" value="1"/>
</dbReference>
<feature type="domain" description="Zinc finger CHC2-type" evidence="4">
    <location>
        <begin position="43"/>
        <end position="98"/>
    </location>
</feature>
<dbReference type="InterPro" id="IPR002694">
    <property type="entry name" value="Znf_CHC2"/>
</dbReference>
<name>A0A9X4NNF6_9BURK</name>
<dbReference type="CDD" id="cd01029">
    <property type="entry name" value="TOPRIM_primases"/>
    <property type="match status" value="1"/>
</dbReference>
<dbReference type="InterPro" id="IPR034154">
    <property type="entry name" value="TOPRIM_DnaG/twinkle"/>
</dbReference>
<dbReference type="SMART" id="SM00400">
    <property type="entry name" value="ZnF_CHCC"/>
    <property type="match status" value="1"/>
</dbReference>
<dbReference type="SUPFAM" id="SSF57783">
    <property type="entry name" value="Zinc beta-ribbon"/>
    <property type="match status" value="1"/>
</dbReference>
<dbReference type="GO" id="GO:0005737">
    <property type="term" value="C:cytoplasm"/>
    <property type="evidence" value="ECO:0007669"/>
    <property type="project" value="TreeGrafter"/>
</dbReference>
<accession>A0A9X4NNF6</accession>
<dbReference type="AlphaFoldDB" id="A0A9X4NNF6"/>
<evidence type="ECO:0000259" key="4">
    <source>
        <dbReference type="SMART" id="SM00400"/>
    </source>
</evidence>
<reference evidence="5" key="1">
    <citation type="submission" date="2013-01" db="EMBL/GenBank/DDBJ databases">
        <title>Genome draft of Hydrogenophaga taeniospiralis 2K1.</title>
        <authorList>
            <person name="Gomila M."/>
            <person name="Lalucat J."/>
        </authorList>
    </citation>
    <scope>NUCLEOTIDE SEQUENCE</scope>
    <source>
        <strain evidence="5">CCUG 15921</strain>
    </source>
</reference>